<keyword evidence="3" id="KW-1185">Reference proteome</keyword>
<dbReference type="SUPFAM" id="SSF47336">
    <property type="entry name" value="ACP-like"/>
    <property type="match status" value="1"/>
</dbReference>
<dbReference type="Proteomes" id="UP001183586">
    <property type="component" value="Unassembled WGS sequence"/>
</dbReference>
<dbReference type="RefSeq" id="WP_311678303.1">
    <property type="nucleotide sequence ID" value="NZ_JAVREU010000001.1"/>
</dbReference>
<name>A0ABU2P4V3_9ACTN</name>
<dbReference type="Pfam" id="PF00550">
    <property type="entry name" value="PP-binding"/>
    <property type="match status" value="1"/>
</dbReference>
<sequence length="388" mass="42286">MPTTPRTGSPAALRLDGIRTGLLDCVQANLAVLADHFHGPGTHLRLGSRLDLPVRPLPDGLPTADPALETRLASDAPLAGLIAVRRARLAPADLLAEAARHTGVHYVVADSFHLPWLPYHGKAHMDHSFLLAAGPSGWHVTDAYRIETRWGAAVPGEHVVSAHELSAFASAELVTFVAAAPVPAPPTVAARDPEPYLTAYAEWPDRLRALEQLAAETWLLARARKLHAAYRAQCAGRSTETDAERAHLAAWDRLVEHTYLAHRRVARGRAEPSGTVDRLRELLAADQQVFTSLPEPEPVPLPESGEGHPADPELRRRITRIVADVLGVTAQDLASGADLDTFASFTSFRLVEIVERVEGELGRELAADELVPERLRRIDDLCRLARDR</sequence>
<comment type="caution">
    <text evidence="2">The sequence shown here is derived from an EMBL/GenBank/DDBJ whole genome shotgun (WGS) entry which is preliminary data.</text>
</comment>
<dbReference type="InterPro" id="IPR036736">
    <property type="entry name" value="ACP-like_sf"/>
</dbReference>
<dbReference type="Gene3D" id="1.10.1200.10">
    <property type="entry name" value="ACP-like"/>
    <property type="match status" value="1"/>
</dbReference>
<evidence type="ECO:0000313" key="2">
    <source>
        <dbReference type="EMBL" id="MDT0386099.1"/>
    </source>
</evidence>
<feature type="domain" description="Carrier" evidence="1">
    <location>
        <begin position="312"/>
        <end position="388"/>
    </location>
</feature>
<organism evidence="2 3">
    <name type="scientific">Streptomyces dubilierae</name>
    <dbReference type="NCBI Taxonomy" id="3075533"/>
    <lineage>
        <taxon>Bacteria</taxon>
        <taxon>Bacillati</taxon>
        <taxon>Actinomycetota</taxon>
        <taxon>Actinomycetes</taxon>
        <taxon>Kitasatosporales</taxon>
        <taxon>Streptomycetaceae</taxon>
        <taxon>Streptomyces</taxon>
    </lineage>
</organism>
<evidence type="ECO:0000259" key="1">
    <source>
        <dbReference type="PROSITE" id="PS50075"/>
    </source>
</evidence>
<gene>
    <name evidence="2" type="ORF">RM641_01560</name>
</gene>
<dbReference type="EMBL" id="JAVREU010000001">
    <property type="protein sequence ID" value="MDT0386099.1"/>
    <property type="molecule type" value="Genomic_DNA"/>
</dbReference>
<dbReference type="PROSITE" id="PS50075">
    <property type="entry name" value="CARRIER"/>
    <property type="match status" value="1"/>
</dbReference>
<proteinExistence type="predicted"/>
<accession>A0ABU2P4V3</accession>
<evidence type="ECO:0000313" key="3">
    <source>
        <dbReference type="Proteomes" id="UP001183586"/>
    </source>
</evidence>
<reference evidence="3" key="1">
    <citation type="submission" date="2023-07" db="EMBL/GenBank/DDBJ databases">
        <title>30 novel species of actinomycetes from the DSMZ collection.</title>
        <authorList>
            <person name="Nouioui I."/>
        </authorList>
    </citation>
    <scope>NUCLEOTIDE SEQUENCE [LARGE SCALE GENOMIC DNA]</scope>
    <source>
        <strain evidence="3">DSM 41921</strain>
    </source>
</reference>
<dbReference type="InterPro" id="IPR009081">
    <property type="entry name" value="PP-bd_ACP"/>
</dbReference>
<protein>
    <submittedName>
        <fullName evidence="2">Acyl carrier protein</fullName>
    </submittedName>
</protein>